<feature type="domain" description="4Fe-4S ferredoxin-type" evidence="10">
    <location>
        <begin position="60"/>
        <end position="91"/>
    </location>
</feature>
<feature type="binding site" evidence="8">
    <location>
        <position position="49"/>
    </location>
    <ligand>
        <name>[4Fe-4S] cluster</name>
        <dbReference type="ChEBI" id="CHEBI:49883"/>
        <label>1</label>
    </ligand>
</feature>
<comment type="caution">
    <text evidence="11">The sequence shown here is derived from an EMBL/GenBank/DDBJ whole genome shotgun (WGS) entry which is preliminary data.</text>
</comment>
<dbReference type="RefSeq" id="WP_126999332.1">
    <property type="nucleotide sequence ID" value="NZ_CP173192.1"/>
</dbReference>
<reference evidence="11 12" key="1">
    <citation type="submission" date="2018-12" db="EMBL/GenBank/DDBJ databases">
        <authorList>
            <person name="Yang Y."/>
        </authorList>
    </citation>
    <scope>NUCLEOTIDE SEQUENCE [LARGE SCALE GENOMIC DNA]</scope>
    <source>
        <strain evidence="11 12">GSF71</strain>
    </source>
</reference>
<keyword evidence="3 8" id="KW-0479">Metal-binding</keyword>
<feature type="binding site" evidence="8">
    <location>
        <position position="71"/>
    </location>
    <ligand>
        <name>[4Fe-4S] cluster</name>
        <dbReference type="ChEBI" id="CHEBI:49883"/>
        <label>2</label>
    </ligand>
</feature>
<organism evidence="11 12">
    <name type="scientific">Azospirillum doebereinerae</name>
    <dbReference type="NCBI Taxonomy" id="92933"/>
    <lineage>
        <taxon>Bacteria</taxon>
        <taxon>Pseudomonadati</taxon>
        <taxon>Pseudomonadota</taxon>
        <taxon>Alphaproteobacteria</taxon>
        <taxon>Rhodospirillales</taxon>
        <taxon>Azospirillaceae</taxon>
        <taxon>Azospirillum</taxon>
    </lineage>
</organism>
<comment type="function">
    <text evidence="8">Could be involved in the maturation of NapA, the catalytic subunit of the periplasmic nitrate reductase, before its export into the periplasm.</text>
</comment>
<dbReference type="OrthoDB" id="9800445at2"/>
<dbReference type="HAMAP" id="MF_02201">
    <property type="entry name" value="NapF"/>
    <property type="match status" value="1"/>
</dbReference>
<dbReference type="EMBL" id="RZIJ01000011">
    <property type="protein sequence ID" value="RUQ69727.1"/>
    <property type="molecule type" value="Genomic_DNA"/>
</dbReference>
<feature type="binding site" evidence="8">
    <location>
        <position position="145"/>
    </location>
    <ligand>
        <name>[4Fe-4S] cluster</name>
        <dbReference type="ChEBI" id="CHEBI:49883"/>
        <label>3</label>
    </ligand>
</feature>
<evidence type="ECO:0000256" key="5">
    <source>
        <dbReference type="ARBA" id="ARBA00022982"/>
    </source>
</evidence>
<keyword evidence="2 8" id="KW-0004">4Fe-4S</keyword>
<comment type="cofactor">
    <cofactor evidence="8">
        <name>[4Fe-4S] cluster</name>
        <dbReference type="ChEBI" id="CHEBI:49883"/>
    </cofactor>
</comment>
<dbReference type="SUPFAM" id="SSF54862">
    <property type="entry name" value="4Fe-4S ferredoxins"/>
    <property type="match status" value="1"/>
</dbReference>
<gene>
    <name evidence="8 11" type="primary">napF</name>
    <name evidence="11" type="ORF">EJ913_15300</name>
</gene>
<dbReference type="CDD" id="cd10564">
    <property type="entry name" value="NapF_like"/>
    <property type="match status" value="1"/>
</dbReference>
<feature type="compositionally biased region" description="Polar residues" evidence="9">
    <location>
        <begin position="163"/>
        <end position="175"/>
    </location>
</feature>
<evidence type="ECO:0000256" key="1">
    <source>
        <dbReference type="ARBA" id="ARBA00022448"/>
    </source>
</evidence>
<comment type="subunit">
    <text evidence="8">Interacts with the cytoplasmic NapA precursor.</text>
</comment>
<dbReference type="Pfam" id="PF12838">
    <property type="entry name" value="Fer4_7"/>
    <property type="match status" value="2"/>
</dbReference>
<dbReference type="GO" id="GO:0051539">
    <property type="term" value="F:4 iron, 4 sulfur cluster binding"/>
    <property type="evidence" value="ECO:0007669"/>
    <property type="project" value="UniProtKB-UniRule"/>
</dbReference>
<evidence type="ECO:0000256" key="6">
    <source>
        <dbReference type="ARBA" id="ARBA00023004"/>
    </source>
</evidence>
<dbReference type="AlphaFoldDB" id="A0A3S0V5Q6"/>
<comment type="subcellular location">
    <subcellularLocation>
        <location evidence="8">Cytoplasm</location>
    </subcellularLocation>
</comment>
<dbReference type="GO" id="GO:0046872">
    <property type="term" value="F:metal ion binding"/>
    <property type="evidence" value="ECO:0007669"/>
    <property type="project" value="UniProtKB-KW"/>
</dbReference>
<evidence type="ECO:0000313" key="11">
    <source>
        <dbReference type="EMBL" id="RUQ69727.1"/>
    </source>
</evidence>
<evidence type="ECO:0000259" key="10">
    <source>
        <dbReference type="PROSITE" id="PS51379"/>
    </source>
</evidence>
<name>A0A3S0V5Q6_9PROT</name>
<proteinExistence type="inferred from homology"/>
<dbReference type="NCBIfam" id="TIGR00402">
    <property type="entry name" value="napF"/>
    <property type="match status" value="1"/>
</dbReference>
<dbReference type="InterPro" id="IPR050572">
    <property type="entry name" value="Fe-S_Ferredoxin"/>
</dbReference>
<accession>A0A3S0V5Q6</accession>
<dbReference type="PANTHER" id="PTHR43687">
    <property type="entry name" value="ADENYLYLSULFATE REDUCTASE, BETA SUBUNIT"/>
    <property type="match status" value="1"/>
</dbReference>
<dbReference type="PROSITE" id="PS51379">
    <property type="entry name" value="4FE4S_FER_2"/>
    <property type="match status" value="3"/>
</dbReference>
<feature type="binding site" evidence="8">
    <location>
        <position position="42"/>
    </location>
    <ligand>
        <name>[4Fe-4S] cluster</name>
        <dbReference type="ChEBI" id="CHEBI:49883"/>
        <label>1</label>
    </ligand>
</feature>
<feature type="binding site" evidence="8">
    <location>
        <position position="142"/>
    </location>
    <ligand>
        <name>[4Fe-4S] cluster</name>
        <dbReference type="ChEBI" id="CHEBI:49883"/>
        <label>3</label>
    </ligand>
</feature>
<protein>
    <recommendedName>
        <fullName evidence="8">Ferredoxin-type protein NapF</fullName>
    </recommendedName>
</protein>
<keyword evidence="5" id="KW-0249">Electron transport</keyword>
<feature type="domain" description="4Fe-4S ferredoxin-type" evidence="10">
    <location>
        <begin position="133"/>
        <end position="162"/>
    </location>
</feature>
<evidence type="ECO:0000256" key="4">
    <source>
        <dbReference type="ARBA" id="ARBA00022737"/>
    </source>
</evidence>
<feature type="binding site" evidence="8">
    <location>
        <position position="39"/>
    </location>
    <ligand>
        <name>[4Fe-4S] cluster</name>
        <dbReference type="ChEBI" id="CHEBI:49883"/>
        <label>1</label>
    </ligand>
</feature>
<dbReference type="Proteomes" id="UP000280346">
    <property type="component" value="Unassembled WGS sequence"/>
</dbReference>
<keyword evidence="1" id="KW-0813">Transport</keyword>
<feature type="region of interest" description="Disordered" evidence="9">
    <location>
        <begin position="163"/>
        <end position="183"/>
    </location>
</feature>
<keyword evidence="8" id="KW-0963">Cytoplasm</keyword>
<keyword evidence="6 8" id="KW-0408">Iron</keyword>
<dbReference type="InterPro" id="IPR004496">
    <property type="entry name" value="NapF"/>
</dbReference>
<dbReference type="InterPro" id="IPR017900">
    <property type="entry name" value="4Fe4S_Fe_S_CS"/>
</dbReference>
<comment type="similarity">
    <text evidence="8">Belongs to the NapF family.</text>
</comment>
<dbReference type="PANTHER" id="PTHR43687:SF6">
    <property type="entry name" value="L-ASPARTATE SEMIALDEHYDE SULFURTRANSFERASE IRON-SULFUR SUBUNIT"/>
    <property type="match status" value="1"/>
</dbReference>
<feature type="binding site" evidence="8">
    <location>
        <position position="152"/>
    </location>
    <ligand>
        <name>[4Fe-4S] cluster</name>
        <dbReference type="ChEBI" id="CHEBI:49883"/>
        <label>3</label>
    </ligand>
</feature>
<evidence type="ECO:0000256" key="8">
    <source>
        <dbReference type="HAMAP-Rule" id="MF_02201"/>
    </source>
</evidence>
<evidence type="ECO:0000256" key="9">
    <source>
        <dbReference type="SAM" id="MobiDB-lite"/>
    </source>
</evidence>
<dbReference type="InterPro" id="IPR017896">
    <property type="entry name" value="4Fe4S_Fe-S-bd"/>
</dbReference>
<feature type="binding site" evidence="8">
    <location>
        <position position="81"/>
    </location>
    <ligand>
        <name>[4Fe-4S] cluster</name>
        <dbReference type="ChEBI" id="CHEBI:49883"/>
        <label>2</label>
    </ligand>
</feature>
<keyword evidence="4 8" id="KW-0677">Repeat</keyword>
<feature type="binding site" evidence="8">
    <location>
        <position position="74"/>
    </location>
    <ligand>
        <name>[4Fe-4S] cluster</name>
        <dbReference type="ChEBI" id="CHEBI:49883"/>
        <label>2</label>
    </ligand>
</feature>
<evidence type="ECO:0000256" key="2">
    <source>
        <dbReference type="ARBA" id="ARBA00022485"/>
    </source>
</evidence>
<feature type="binding site" evidence="8">
    <location>
        <position position="45"/>
    </location>
    <ligand>
        <name>[4Fe-4S] cluster</name>
        <dbReference type="ChEBI" id="CHEBI:49883"/>
        <label>1</label>
    </ligand>
</feature>
<sequence>MTADTVDLGRRGFLRGRRSDAPAPIHPPWSRPEFFTDLCSRCGACADACPEAILRPGDGGFPEADFALGECSFCGACAEACPEPIFDRSGAPWSLVATVADTCLAARRVVCRSCQDACPESAIRFIPAPGGAAHATIDDAACTGCGACVGACPADAVTLRRQTPNRQTPNSQLGSQPGDPHAL</sequence>
<evidence type="ECO:0000256" key="3">
    <source>
        <dbReference type="ARBA" id="ARBA00022723"/>
    </source>
</evidence>
<keyword evidence="7 8" id="KW-0411">Iron-sulfur</keyword>
<evidence type="ECO:0000256" key="7">
    <source>
        <dbReference type="ARBA" id="ARBA00023014"/>
    </source>
</evidence>
<feature type="binding site" evidence="8">
    <location>
        <position position="148"/>
    </location>
    <ligand>
        <name>[4Fe-4S] cluster</name>
        <dbReference type="ChEBI" id="CHEBI:49883"/>
        <label>3</label>
    </ligand>
</feature>
<feature type="domain" description="4Fe-4S ferredoxin-type" evidence="10">
    <location>
        <begin position="30"/>
        <end position="59"/>
    </location>
</feature>
<dbReference type="PROSITE" id="PS00198">
    <property type="entry name" value="4FE4S_FER_1"/>
    <property type="match status" value="2"/>
</dbReference>
<evidence type="ECO:0000313" key="12">
    <source>
        <dbReference type="Proteomes" id="UP000280346"/>
    </source>
</evidence>
<feature type="binding site" evidence="8">
    <location>
        <position position="77"/>
    </location>
    <ligand>
        <name>[4Fe-4S] cluster</name>
        <dbReference type="ChEBI" id="CHEBI:49883"/>
        <label>2</label>
    </ligand>
</feature>
<dbReference type="Gene3D" id="3.30.70.20">
    <property type="match status" value="2"/>
</dbReference>
<keyword evidence="12" id="KW-1185">Reference proteome</keyword>
<dbReference type="GO" id="GO:0005737">
    <property type="term" value="C:cytoplasm"/>
    <property type="evidence" value="ECO:0007669"/>
    <property type="project" value="UniProtKB-SubCell"/>
</dbReference>